<dbReference type="AlphaFoldDB" id="A0A8F5GT44"/>
<feature type="domain" description="Glycosyltransferase 2-like" evidence="1">
    <location>
        <begin position="7"/>
        <end position="136"/>
    </location>
</feature>
<accession>A0A8F5GT44</accession>
<dbReference type="PANTHER" id="PTHR22916:SF3">
    <property type="entry name" value="UDP-GLCNAC:BETAGAL BETA-1,3-N-ACETYLGLUCOSAMINYLTRANSFERASE-LIKE PROTEIN 1"/>
    <property type="match status" value="1"/>
</dbReference>
<reference evidence="2" key="1">
    <citation type="journal article" date="2021" name="Environ. Microbiol.">
        <title>New insights into the diversity and evolution of the archaeal mobilome from three complete genomes of Saccharolobus shibatae.</title>
        <authorList>
            <person name="Medvedeva S."/>
            <person name="Brandt D."/>
            <person name="Cvirkaite-Krupovic V."/>
            <person name="Liu Y."/>
            <person name="Severinov K."/>
            <person name="Ishino S."/>
            <person name="Ishino Y."/>
            <person name="Prangishvili D."/>
            <person name="Kalinowski J."/>
            <person name="Krupovic M."/>
        </authorList>
    </citation>
    <scope>NUCLEOTIDE SEQUENCE</scope>
    <source>
        <strain evidence="2">B12</strain>
    </source>
</reference>
<dbReference type="SUPFAM" id="SSF53448">
    <property type="entry name" value="Nucleotide-diphospho-sugar transferases"/>
    <property type="match status" value="1"/>
</dbReference>
<gene>
    <name evidence="2" type="ORF">J5U23_01428</name>
</gene>
<evidence type="ECO:0000313" key="3">
    <source>
        <dbReference type="Proteomes" id="UP000694018"/>
    </source>
</evidence>
<dbReference type="InterPro" id="IPR001173">
    <property type="entry name" value="Glyco_trans_2-like"/>
</dbReference>
<dbReference type="Proteomes" id="UP000694018">
    <property type="component" value="Chromosome"/>
</dbReference>
<dbReference type="GeneID" id="65563008"/>
<dbReference type="KEGG" id="sshi:J5U23_01428"/>
<dbReference type="EMBL" id="CP077717">
    <property type="protein sequence ID" value="QXJ28559.1"/>
    <property type="molecule type" value="Genomic_DNA"/>
</dbReference>
<name>A0A8F5GT44_SACSH</name>
<organism evidence="2 3">
    <name type="scientific">Saccharolobus shibatae (strain ATCC 51178 / DSM 5389 / JCM 8931 / NBRC 15437 / B12)</name>
    <name type="common">Sulfolobus shibatae</name>
    <dbReference type="NCBI Taxonomy" id="523848"/>
    <lineage>
        <taxon>Archaea</taxon>
        <taxon>Thermoproteota</taxon>
        <taxon>Thermoprotei</taxon>
        <taxon>Sulfolobales</taxon>
        <taxon>Sulfolobaceae</taxon>
        <taxon>Saccharolobus</taxon>
    </lineage>
</organism>
<dbReference type="RefSeq" id="WP_280638407.1">
    <property type="nucleotide sequence ID" value="NZ_CP077717.1"/>
</dbReference>
<dbReference type="GO" id="GO:0016758">
    <property type="term" value="F:hexosyltransferase activity"/>
    <property type="evidence" value="ECO:0007669"/>
    <property type="project" value="UniProtKB-ARBA"/>
</dbReference>
<dbReference type="PANTHER" id="PTHR22916">
    <property type="entry name" value="GLYCOSYLTRANSFERASE"/>
    <property type="match status" value="1"/>
</dbReference>
<sequence>MSKPKISVIITAHMRDMYIDKAFQSILRQEFNKKKIEVVLVHKFPYNNKIKNLMERANLLNNFVDYETKSDPLASKMKEGIELSQGDIICFLEDDDAFATEKSNIVTQKFNEIENLGYFHNDHFIMDEQGYILHKSFINRQKSVIIEGINSENFKDQFKKLYEAKSPQFNSSSICMKRDIIRVDWLEKFRGRRTVDVLLFLMAIESKTRLYFSDLKLTYYRVHKKQLSPHLPKDNKYQLILESIRTDEELLREFKDIESMLTQQTSRDILRLYYYLPTRIARFGLLDISTKVNNLKIISDYMYRLISYIGLREAIKVNFQSIGFHYKRSLFLLLYKIMHI</sequence>
<dbReference type="InterPro" id="IPR029044">
    <property type="entry name" value="Nucleotide-diphossugar_trans"/>
</dbReference>
<evidence type="ECO:0000259" key="1">
    <source>
        <dbReference type="Pfam" id="PF00535"/>
    </source>
</evidence>
<dbReference type="Pfam" id="PF00535">
    <property type="entry name" value="Glycos_transf_2"/>
    <property type="match status" value="1"/>
</dbReference>
<evidence type="ECO:0000313" key="2">
    <source>
        <dbReference type="EMBL" id="QXJ28559.1"/>
    </source>
</evidence>
<proteinExistence type="predicted"/>
<dbReference type="Gene3D" id="3.90.550.10">
    <property type="entry name" value="Spore Coat Polysaccharide Biosynthesis Protein SpsA, Chain A"/>
    <property type="match status" value="1"/>
</dbReference>
<protein>
    <recommendedName>
        <fullName evidence="1">Glycosyltransferase 2-like domain-containing protein</fullName>
    </recommendedName>
</protein>